<accession>A0A2M4CC11</accession>
<evidence type="ECO:0000256" key="1">
    <source>
        <dbReference type="SAM" id="SignalP"/>
    </source>
</evidence>
<dbReference type="AlphaFoldDB" id="A0A2M4CC11"/>
<name>A0A2M4CC11_9DIPT</name>
<keyword evidence="1" id="KW-0732">Signal</keyword>
<evidence type="ECO:0000313" key="2">
    <source>
        <dbReference type="EMBL" id="MBW62876.1"/>
    </source>
</evidence>
<proteinExistence type="predicted"/>
<feature type="chain" id="PRO_5014798635" evidence="1">
    <location>
        <begin position="22"/>
        <end position="78"/>
    </location>
</feature>
<dbReference type="EMBL" id="GGFJ01013735">
    <property type="protein sequence ID" value="MBW62876.1"/>
    <property type="molecule type" value="Transcribed_RNA"/>
</dbReference>
<reference evidence="2" key="1">
    <citation type="submission" date="2018-01" db="EMBL/GenBank/DDBJ databases">
        <title>An insight into the sialome of Amazonian anophelines.</title>
        <authorList>
            <person name="Ribeiro J.M."/>
            <person name="Scarpassa V."/>
            <person name="Calvo E."/>
        </authorList>
    </citation>
    <scope>NUCLEOTIDE SEQUENCE</scope>
    <source>
        <tissue evidence="2">Salivary glands</tissue>
    </source>
</reference>
<organism evidence="2">
    <name type="scientific">Anopheles marajoara</name>
    <dbReference type="NCBI Taxonomy" id="58244"/>
    <lineage>
        <taxon>Eukaryota</taxon>
        <taxon>Metazoa</taxon>
        <taxon>Ecdysozoa</taxon>
        <taxon>Arthropoda</taxon>
        <taxon>Hexapoda</taxon>
        <taxon>Insecta</taxon>
        <taxon>Pterygota</taxon>
        <taxon>Neoptera</taxon>
        <taxon>Endopterygota</taxon>
        <taxon>Diptera</taxon>
        <taxon>Nematocera</taxon>
        <taxon>Culicoidea</taxon>
        <taxon>Culicidae</taxon>
        <taxon>Anophelinae</taxon>
        <taxon>Anopheles</taxon>
    </lineage>
</organism>
<sequence length="78" mass="8669">MCLTSVNGLVLLLLLLLDVNSFFPSNHKLTPPADQQQVVSEPTLTHLEEVSAVPFGTLGWEFVLPSSREREEGSTRYL</sequence>
<protein>
    <submittedName>
        <fullName evidence="2">Putative secreted protein</fullName>
    </submittedName>
</protein>
<feature type="signal peptide" evidence="1">
    <location>
        <begin position="1"/>
        <end position="21"/>
    </location>
</feature>